<evidence type="ECO:0000313" key="4">
    <source>
        <dbReference type="EMBL" id="KGM09399.1"/>
    </source>
</evidence>
<evidence type="ECO:0000256" key="2">
    <source>
        <dbReference type="ARBA" id="ARBA00023315"/>
    </source>
</evidence>
<dbReference type="PANTHER" id="PTHR43877">
    <property type="entry name" value="AMINOALKYLPHOSPHONATE N-ACETYLTRANSFERASE-RELATED-RELATED"/>
    <property type="match status" value="1"/>
</dbReference>
<reference evidence="4 5" key="1">
    <citation type="submission" date="2013-08" db="EMBL/GenBank/DDBJ databases">
        <title>Genome sequencing of Cellulomonas carbonis T26.</title>
        <authorList>
            <person name="Chen F."/>
            <person name="Li Y."/>
            <person name="Wang G."/>
        </authorList>
    </citation>
    <scope>NUCLEOTIDE SEQUENCE [LARGE SCALE GENOMIC DNA]</scope>
    <source>
        <strain evidence="4 5">T26</strain>
    </source>
</reference>
<keyword evidence="2" id="KW-0012">Acyltransferase</keyword>
<proteinExistence type="predicted"/>
<feature type="domain" description="N-acetyltransferase" evidence="3">
    <location>
        <begin position="1"/>
        <end position="141"/>
    </location>
</feature>
<protein>
    <submittedName>
        <fullName evidence="4">Acetyltransferase</fullName>
    </submittedName>
</protein>
<name>A0A0A0BQL1_9CELL</name>
<dbReference type="CDD" id="cd04301">
    <property type="entry name" value="NAT_SF"/>
    <property type="match status" value="1"/>
</dbReference>
<keyword evidence="1 4" id="KW-0808">Transferase</keyword>
<dbReference type="SUPFAM" id="SSF55729">
    <property type="entry name" value="Acyl-CoA N-acyltransferases (Nat)"/>
    <property type="match status" value="1"/>
</dbReference>
<evidence type="ECO:0000256" key="1">
    <source>
        <dbReference type="ARBA" id="ARBA00022679"/>
    </source>
</evidence>
<organism evidence="4 5">
    <name type="scientific">Cellulomonas carbonis T26</name>
    <dbReference type="NCBI Taxonomy" id="947969"/>
    <lineage>
        <taxon>Bacteria</taxon>
        <taxon>Bacillati</taxon>
        <taxon>Actinomycetota</taxon>
        <taxon>Actinomycetes</taxon>
        <taxon>Micrococcales</taxon>
        <taxon>Cellulomonadaceae</taxon>
        <taxon>Cellulomonas</taxon>
    </lineage>
</organism>
<dbReference type="Gene3D" id="3.40.630.30">
    <property type="match status" value="1"/>
</dbReference>
<dbReference type="Proteomes" id="UP000029839">
    <property type="component" value="Unassembled WGS sequence"/>
</dbReference>
<gene>
    <name evidence="4" type="ORF">N868_01065</name>
</gene>
<accession>A0A0A0BQL1</accession>
<evidence type="ECO:0000259" key="3">
    <source>
        <dbReference type="PROSITE" id="PS51186"/>
    </source>
</evidence>
<evidence type="ECO:0000313" key="5">
    <source>
        <dbReference type="Proteomes" id="UP000029839"/>
    </source>
</evidence>
<dbReference type="PROSITE" id="PS51186">
    <property type="entry name" value="GNAT"/>
    <property type="match status" value="1"/>
</dbReference>
<dbReference type="AlphaFoldDB" id="A0A0A0BQL1"/>
<dbReference type="EMBL" id="AXCY01000099">
    <property type="protein sequence ID" value="KGM09399.1"/>
    <property type="molecule type" value="Genomic_DNA"/>
</dbReference>
<keyword evidence="5" id="KW-1185">Reference proteome</keyword>
<dbReference type="RefSeq" id="WP_052426457.1">
    <property type="nucleotide sequence ID" value="NZ_AXCY01000099.1"/>
</dbReference>
<sequence>MIRSARLDDAGAVRAMSSALARRGPVPRDAFDAHMAAAVADPRSVLLVDDRGEDGLVGYALGVVAPMFVYDGLAFLQELYVVPERRGSGIGRALVAAFEDAARARGGGVVALATSRANAFYERLGFEGGVEYYRRAIGPTR</sequence>
<dbReference type="Pfam" id="PF00583">
    <property type="entry name" value="Acetyltransf_1"/>
    <property type="match status" value="1"/>
</dbReference>
<dbReference type="GO" id="GO:0016747">
    <property type="term" value="F:acyltransferase activity, transferring groups other than amino-acyl groups"/>
    <property type="evidence" value="ECO:0007669"/>
    <property type="project" value="InterPro"/>
</dbReference>
<dbReference type="PANTHER" id="PTHR43877:SF1">
    <property type="entry name" value="ACETYLTRANSFERASE"/>
    <property type="match status" value="1"/>
</dbReference>
<dbReference type="InterPro" id="IPR000182">
    <property type="entry name" value="GNAT_dom"/>
</dbReference>
<reference evidence="4 5" key="2">
    <citation type="journal article" date="2015" name="Stand. Genomic Sci.">
        <title>Draft genome sequence of Cellulomonas carbonis T26(T) and comparative analysis of six Cellulomonas genomes.</title>
        <authorList>
            <person name="Zhuang W."/>
            <person name="Zhang S."/>
            <person name="Xia X."/>
            <person name="Wang G."/>
        </authorList>
    </citation>
    <scope>NUCLEOTIDE SEQUENCE [LARGE SCALE GENOMIC DNA]</scope>
    <source>
        <strain evidence="4 5">T26</strain>
    </source>
</reference>
<comment type="caution">
    <text evidence="4">The sequence shown here is derived from an EMBL/GenBank/DDBJ whole genome shotgun (WGS) entry which is preliminary data.</text>
</comment>
<dbReference type="InterPro" id="IPR016181">
    <property type="entry name" value="Acyl_CoA_acyltransferase"/>
</dbReference>
<dbReference type="InterPro" id="IPR050832">
    <property type="entry name" value="Bact_Acetyltransf"/>
</dbReference>